<evidence type="ECO:0008006" key="11">
    <source>
        <dbReference type="Google" id="ProtNLM"/>
    </source>
</evidence>
<keyword evidence="6" id="KW-0442">Lipid degradation</keyword>
<dbReference type="InterPro" id="IPR036514">
    <property type="entry name" value="SGNH_hydro_sf"/>
</dbReference>
<dbReference type="Gene3D" id="3.40.50.1110">
    <property type="entry name" value="SGNH hydrolase"/>
    <property type="match status" value="1"/>
</dbReference>
<protein>
    <recommendedName>
        <fullName evidence="11">GDSL esterase/lipase</fullName>
    </recommendedName>
</protein>
<evidence type="ECO:0000256" key="1">
    <source>
        <dbReference type="ARBA" id="ARBA00004613"/>
    </source>
</evidence>
<dbReference type="GO" id="GO:0016788">
    <property type="term" value="F:hydrolase activity, acting on ester bonds"/>
    <property type="evidence" value="ECO:0007669"/>
    <property type="project" value="InterPro"/>
</dbReference>
<keyword evidence="3" id="KW-0964">Secreted</keyword>
<feature type="chain" id="PRO_5043406421" description="GDSL esterase/lipase" evidence="8">
    <location>
        <begin position="23"/>
        <end position="369"/>
    </location>
</feature>
<comment type="similarity">
    <text evidence="2">Belongs to the 'GDSL' lipolytic enzyme family.</text>
</comment>
<dbReference type="InterPro" id="IPR001087">
    <property type="entry name" value="GDSL"/>
</dbReference>
<evidence type="ECO:0000256" key="3">
    <source>
        <dbReference type="ARBA" id="ARBA00022525"/>
    </source>
</evidence>
<dbReference type="AlphaFoldDB" id="A0AAV7EIF9"/>
<sequence length="369" mass="40502">MKGGSAVFVAVLVFLADQFSSAISLGKPRVPAIYIFGDSISDDGNNNGLNIDPRQAKANYPPYGVDLEAGPTGRFTNGKNFVDFIAEKLGLPLAPAYLSLGKEKRQKIATGLNYASGSAGILPETGSALGERVPLDKQIDHFQTTVEEDLLPQFSSKAAVQDHLGRSTIFIDIGGNDLLNNWIQQKPEYNRSKNYPRVPDYVHLLMETLQAQIKRIYDLGGRRFLVFGLAPIGCIPIVTHEGAPCEETWNSMAREFNNQLAPLTQRLQSRLHGSVFALGLTYDLILDFHRNPSRYGFKSVNQPCCVVNSTAPTLCVPGTAPCANRKEYLYYDMFHCTSKTAKIVAHSCFHRGPGSVCPPTAIKKLVSKH</sequence>
<comment type="subcellular location">
    <subcellularLocation>
        <location evidence="1">Secreted</location>
    </subcellularLocation>
</comment>
<dbReference type="PANTHER" id="PTHR45650:SF14">
    <property type="entry name" value="GDSL ESTERASE_LIPASE 7-LIKE"/>
    <property type="match status" value="1"/>
</dbReference>
<keyword evidence="10" id="KW-1185">Reference proteome</keyword>
<dbReference type="EMBL" id="JAINDJ010000004">
    <property type="protein sequence ID" value="KAG9448613.1"/>
    <property type="molecule type" value="Genomic_DNA"/>
</dbReference>
<dbReference type="InterPro" id="IPR051238">
    <property type="entry name" value="GDSL_esterase/lipase"/>
</dbReference>
<dbReference type="GO" id="GO:0016042">
    <property type="term" value="P:lipid catabolic process"/>
    <property type="evidence" value="ECO:0007669"/>
    <property type="project" value="UniProtKB-KW"/>
</dbReference>
<proteinExistence type="inferred from homology"/>
<evidence type="ECO:0000256" key="6">
    <source>
        <dbReference type="ARBA" id="ARBA00022963"/>
    </source>
</evidence>
<keyword evidence="5" id="KW-0378">Hydrolase</keyword>
<evidence type="ECO:0000256" key="8">
    <source>
        <dbReference type="SAM" id="SignalP"/>
    </source>
</evidence>
<keyword evidence="4 8" id="KW-0732">Signal</keyword>
<gene>
    <name evidence="9" type="ORF">H6P81_008578</name>
</gene>
<dbReference type="GO" id="GO:0005576">
    <property type="term" value="C:extracellular region"/>
    <property type="evidence" value="ECO:0007669"/>
    <property type="project" value="UniProtKB-SubCell"/>
</dbReference>
<evidence type="ECO:0000256" key="4">
    <source>
        <dbReference type="ARBA" id="ARBA00022729"/>
    </source>
</evidence>
<evidence type="ECO:0000256" key="7">
    <source>
        <dbReference type="ARBA" id="ARBA00023098"/>
    </source>
</evidence>
<dbReference type="InterPro" id="IPR035669">
    <property type="entry name" value="SGNH_plant_lipase-like"/>
</dbReference>
<evidence type="ECO:0000256" key="5">
    <source>
        <dbReference type="ARBA" id="ARBA00022801"/>
    </source>
</evidence>
<evidence type="ECO:0000256" key="2">
    <source>
        <dbReference type="ARBA" id="ARBA00008668"/>
    </source>
</evidence>
<dbReference type="SUPFAM" id="SSF52266">
    <property type="entry name" value="SGNH hydrolase"/>
    <property type="match status" value="1"/>
</dbReference>
<reference evidence="9 10" key="1">
    <citation type="submission" date="2021-07" db="EMBL/GenBank/DDBJ databases">
        <title>The Aristolochia fimbriata genome: insights into angiosperm evolution, floral development and chemical biosynthesis.</title>
        <authorList>
            <person name="Jiao Y."/>
        </authorList>
    </citation>
    <scope>NUCLEOTIDE SEQUENCE [LARGE SCALE GENOMIC DNA]</scope>
    <source>
        <strain evidence="9">IBCAS-2021</strain>
        <tissue evidence="9">Leaf</tissue>
    </source>
</reference>
<name>A0AAV7EIF9_ARIFI</name>
<dbReference type="PANTHER" id="PTHR45650">
    <property type="entry name" value="GDSL-LIKE LIPASE/ACYLHYDROLASE-RELATED"/>
    <property type="match status" value="1"/>
</dbReference>
<evidence type="ECO:0000313" key="10">
    <source>
        <dbReference type="Proteomes" id="UP000825729"/>
    </source>
</evidence>
<organism evidence="9 10">
    <name type="scientific">Aristolochia fimbriata</name>
    <name type="common">White veined hardy Dutchman's pipe vine</name>
    <dbReference type="NCBI Taxonomy" id="158543"/>
    <lineage>
        <taxon>Eukaryota</taxon>
        <taxon>Viridiplantae</taxon>
        <taxon>Streptophyta</taxon>
        <taxon>Embryophyta</taxon>
        <taxon>Tracheophyta</taxon>
        <taxon>Spermatophyta</taxon>
        <taxon>Magnoliopsida</taxon>
        <taxon>Magnoliidae</taxon>
        <taxon>Piperales</taxon>
        <taxon>Aristolochiaceae</taxon>
        <taxon>Aristolochia</taxon>
    </lineage>
</organism>
<evidence type="ECO:0000313" key="9">
    <source>
        <dbReference type="EMBL" id="KAG9448613.1"/>
    </source>
</evidence>
<dbReference type="Proteomes" id="UP000825729">
    <property type="component" value="Unassembled WGS sequence"/>
</dbReference>
<dbReference type="Pfam" id="PF00657">
    <property type="entry name" value="Lipase_GDSL"/>
    <property type="match status" value="1"/>
</dbReference>
<accession>A0AAV7EIF9</accession>
<comment type="caution">
    <text evidence="9">The sequence shown here is derived from an EMBL/GenBank/DDBJ whole genome shotgun (WGS) entry which is preliminary data.</text>
</comment>
<dbReference type="CDD" id="cd01837">
    <property type="entry name" value="SGNH_plant_lipase_like"/>
    <property type="match status" value="1"/>
</dbReference>
<keyword evidence="7" id="KW-0443">Lipid metabolism</keyword>
<feature type="signal peptide" evidence="8">
    <location>
        <begin position="1"/>
        <end position="22"/>
    </location>
</feature>